<organism evidence="1 2">
    <name type="scientific">Mesorhabditis belari</name>
    <dbReference type="NCBI Taxonomy" id="2138241"/>
    <lineage>
        <taxon>Eukaryota</taxon>
        <taxon>Metazoa</taxon>
        <taxon>Ecdysozoa</taxon>
        <taxon>Nematoda</taxon>
        <taxon>Chromadorea</taxon>
        <taxon>Rhabditida</taxon>
        <taxon>Rhabditina</taxon>
        <taxon>Rhabditomorpha</taxon>
        <taxon>Rhabditoidea</taxon>
        <taxon>Rhabditidae</taxon>
        <taxon>Mesorhabditinae</taxon>
        <taxon>Mesorhabditis</taxon>
    </lineage>
</organism>
<accession>A0AAF3F5T3</accession>
<keyword evidence="1" id="KW-1185">Reference proteome</keyword>
<dbReference type="Proteomes" id="UP000887575">
    <property type="component" value="Unassembled WGS sequence"/>
</dbReference>
<reference evidence="2" key="1">
    <citation type="submission" date="2024-02" db="UniProtKB">
        <authorList>
            <consortium name="WormBaseParasite"/>
        </authorList>
    </citation>
    <scope>IDENTIFICATION</scope>
</reference>
<dbReference type="WBParaSite" id="MBELARI_LOCUS2267">
    <property type="protein sequence ID" value="MBELARI_LOCUS2267"/>
    <property type="gene ID" value="MBELARI_LOCUS2267"/>
</dbReference>
<evidence type="ECO:0000313" key="2">
    <source>
        <dbReference type="WBParaSite" id="MBELARI_LOCUS2267"/>
    </source>
</evidence>
<evidence type="ECO:0000313" key="1">
    <source>
        <dbReference type="Proteomes" id="UP000887575"/>
    </source>
</evidence>
<name>A0AAF3F5T3_9BILA</name>
<sequence length="150" mass="17111">MAVPTAPDWKYGSNVCDCGDYCVSYHFQFCLEQDKKKYYRQCGCMFDPSRKTESKCDALGEHDLNGELVYCCSGDRCNADDLYDAVFGCFLDIPHFLNKHWYSLLSSISIDIVYTHLTPPHFAMIGDVWSIQFSGLLSFLNVDPMIQTVN</sequence>
<proteinExistence type="predicted"/>
<dbReference type="AlphaFoldDB" id="A0AAF3F5T3"/>
<protein>
    <submittedName>
        <fullName evidence="2">Uncharacterized protein</fullName>
    </submittedName>
</protein>